<evidence type="ECO:0000256" key="1">
    <source>
        <dbReference type="ARBA" id="ARBA00006817"/>
    </source>
</evidence>
<dbReference type="SUPFAM" id="SSF55961">
    <property type="entry name" value="Bet v1-like"/>
    <property type="match status" value="1"/>
</dbReference>
<keyword evidence="5" id="KW-1185">Reference proteome</keyword>
<dbReference type="Proteomes" id="UP000054166">
    <property type="component" value="Unassembled WGS sequence"/>
</dbReference>
<dbReference type="GO" id="GO:0005829">
    <property type="term" value="C:cytosol"/>
    <property type="evidence" value="ECO:0007669"/>
    <property type="project" value="TreeGrafter"/>
</dbReference>
<evidence type="ECO:0000256" key="2">
    <source>
        <dbReference type="SAM" id="MobiDB-lite"/>
    </source>
</evidence>
<protein>
    <recommendedName>
        <fullName evidence="3">Activator of Hsp90 ATPase AHSA1-like N-terminal domain-containing protein</fullName>
    </recommendedName>
</protein>
<dbReference type="InterPro" id="IPR036338">
    <property type="entry name" value="Aha1"/>
</dbReference>
<evidence type="ECO:0000313" key="5">
    <source>
        <dbReference type="Proteomes" id="UP000054166"/>
    </source>
</evidence>
<dbReference type="GO" id="GO:0001671">
    <property type="term" value="F:ATPase activator activity"/>
    <property type="evidence" value="ECO:0007669"/>
    <property type="project" value="InterPro"/>
</dbReference>
<dbReference type="GO" id="GO:0051087">
    <property type="term" value="F:protein-folding chaperone binding"/>
    <property type="evidence" value="ECO:0007669"/>
    <property type="project" value="InterPro"/>
</dbReference>
<comment type="similarity">
    <text evidence="1">Belongs to the AHA1 family.</text>
</comment>
<dbReference type="SMART" id="SM01000">
    <property type="entry name" value="Aha1_N"/>
    <property type="match status" value="1"/>
</dbReference>
<dbReference type="Gene3D" id="3.30.530.20">
    <property type="match status" value="1"/>
</dbReference>
<dbReference type="Pfam" id="PF08327">
    <property type="entry name" value="AHSA1"/>
    <property type="match status" value="1"/>
</dbReference>
<dbReference type="GO" id="GO:0006457">
    <property type="term" value="P:protein folding"/>
    <property type="evidence" value="ECO:0007669"/>
    <property type="project" value="TreeGrafter"/>
</dbReference>
<feature type="domain" description="Activator of Hsp90 ATPase AHSA1-like N-terminal" evidence="3">
    <location>
        <begin position="14"/>
        <end position="153"/>
    </location>
</feature>
<evidence type="ECO:0000313" key="4">
    <source>
        <dbReference type="EMBL" id="KIM86388.1"/>
    </source>
</evidence>
<dbReference type="InterPro" id="IPR013538">
    <property type="entry name" value="ASHA1/2-like_C"/>
</dbReference>
<dbReference type="SUPFAM" id="SSF103111">
    <property type="entry name" value="Activator of Hsp90 ATPase, Aha1"/>
    <property type="match status" value="1"/>
</dbReference>
<organism evidence="4 5">
    <name type="scientific">Piloderma croceum (strain F 1598)</name>
    <dbReference type="NCBI Taxonomy" id="765440"/>
    <lineage>
        <taxon>Eukaryota</taxon>
        <taxon>Fungi</taxon>
        <taxon>Dikarya</taxon>
        <taxon>Basidiomycota</taxon>
        <taxon>Agaricomycotina</taxon>
        <taxon>Agaricomycetes</taxon>
        <taxon>Agaricomycetidae</taxon>
        <taxon>Atheliales</taxon>
        <taxon>Atheliaceae</taxon>
        <taxon>Piloderma</taxon>
    </lineage>
</organism>
<dbReference type="InterPro" id="IPR023393">
    <property type="entry name" value="START-like_dom_sf"/>
</dbReference>
<dbReference type="InterPro" id="IPR015310">
    <property type="entry name" value="AHSA1-like_N"/>
</dbReference>
<dbReference type="EMBL" id="KN832982">
    <property type="protein sequence ID" value="KIM86388.1"/>
    <property type="molecule type" value="Genomic_DNA"/>
</dbReference>
<gene>
    <name evidence="4" type="ORF">PILCRDRAFT_324048</name>
</gene>
<dbReference type="OrthoDB" id="567237at2759"/>
<name>A0A0C3BJ83_PILCF</name>
<sequence>MAMSSTTANWHWKNKNVTPWAKQWFERELTSIVISGEKDGESVSISEVKEVDGDVELGQRKSKLITIFDCKIDLAWEGLASDGTEVKGRVVVPEVSHEVTVDKLSDYVYDWTLDTASSSPVDALYALAKARLPTALEVKFAEFASAIIDTHGKDLTVSTEPSRSATPVGPTAASTSATNSAAPSTSTTTPSVPAKPVKKAEQKISLSKAPIEVQADFMAAASDLFKTFTDENAICRWAGSDAQSTPEVGAGYSLYGGNVKGAYVSLTPHTEIVQTWMLKNPTWPEGHFATLTTTLSQSTDSTKVKFSLAGVPEGTQDVERNLERYYINALKQIGLGSML</sequence>
<dbReference type="FunCoup" id="A0A0C3BJ83">
    <property type="interactions" value="783"/>
</dbReference>
<dbReference type="Pfam" id="PF09229">
    <property type="entry name" value="Aha1_N"/>
    <property type="match status" value="1"/>
</dbReference>
<dbReference type="PANTHER" id="PTHR13009">
    <property type="entry name" value="HEAT SHOCK PROTEIN 90 HSP90 CO-CHAPERONE AHA-1"/>
    <property type="match status" value="1"/>
</dbReference>
<feature type="region of interest" description="Disordered" evidence="2">
    <location>
        <begin position="156"/>
        <end position="198"/>
    </location>
</feature>
<dbReference type="STRING" id="765440.A0A0C3BJ83"/>
<feature type="compositionally biased region" description="Low complexity" evidence="2">
    <location>
        <begin position="170"/>
        <end position="195"/>
    </location>
</feature>
<dbReference type="AlphaFoldDB" id="A0A0C3BJ83"/>
<dbReference type="InParanoid" id="A0A0C3BJ83"/>
<reference evidence="5" key="2">
    <citation type="submission" date="2015-01" db="EMBL/GenBank/DDBJ databases">
        <title>Evolutionary Origins and Diversification of the Mycorrhizal Mutualists.</title>
        <authorList>
            <consortium name="DOE Joint Genome Institute"/>
            <consortium name="Mycorrhizal Genomics Consortium"/>
            <person name="Kohler A."/>
            <person name="Kuo A."/>
            <person name="Nagy L.G."/>
            <person name="Floudas D."/>
            <person name="Copeland A."/>
            <person name="Barry K.W."/>
            <person name="Cichocki N."/>
            <person name="Veneault-Fourrey C."/>
            <person name="LaButti K."/>
            <person name="Lindquist E.A."/>
            <person name="Lipzen A."/>
            <person name="Lundell T."/>
            <person name="Morin E."/>
            <person name="Murat C."/>
            <person name="Riley R."/>
            <person name="Ohm R."/>
            <person name="Sun H."/>
            <person name="Tunlid A."/>
            <person name="Henrissat B."/>
            <person name="Grigoriev I.V."/>
            <person name="Hibbett D.S."/>
            <person name="Martin F."/>
        </authorList>
    </citation>
    <scope>NUCLEOTIDE SEQUENCE [LARGE SCALE GENOMIC DNA]</scope>
    <source>
        <strain evidence="5">F 1598</strain>
    </source>
</reference>
<dbReference type="Gene3D" id="3.15.10.20">
    <property type="entry name" value="Activator of Hsp90 ATPase Aha1, N-terminal domain"/>
    <property type="match status" value="1"/>
</dbReference>
<evidence type="ECO:0000259" key="3">
    <source>
        <dbReference type="SMART" id="SM01000"/>
    </source>
</evidence>
<proteinExistence type="inferred from homology"/>
<dbReference type="PANTHER" id="PTHR13009:SF22">
    <property type="entry name" value="LD43819P"/>
    <property type="match status" value="1"/>
</dbReference>
<dbReference type="HOGENOM" id="CLU_049046_1_0_1"/>
<feature type="compositionally biased region" description="Polar residues" evidence="2">
    <location>
        <begin position="156"/>
        <end position="165"/>
    </location>
</feature>
<reference evidence="4 5" key="1">
    <citation type="submission" date="2014-04" db="EMBL/GenBank/DDBJ databases">
        <authorList>
            <consortium name="DOE Joint Genome Institute"/>
            <person name="Kuo A."/>
            <person name="Tarkka M."/>
            <person name="Buscot F."/>
            <person name="Kohler A."/>
            <person name="Nagy L.G."/>
            <person name="Floudas D."/>
            <person name="Copeland A."/>
            <person name="Barry K.W."/>
            <person name="Cichocki N."/>
            <person name="Veneault-Fourrey C."/>
            <person name="LaButti K."/>
            <person name="Lindquist E.A."/>
            <person name="Lipzen A."/>
            <person name="Lundell T."/>
            <person name="Morin E."/>
            <person name="Murat C."/>
            <person name="Sun H."/>
            <person name="Tunlid A."/>
            <person name="Henrissat B."/>
            <person name="Grigoriev I.V."/>
            <person name="Hibbett D.S."/>
            <person name="Martin F."/>
            <person name="Nordberg H.P."/>
            <person name="Cantor M.N."/>
            <person name="Hua S.X."/>
        </authorList>
    </citation>
    <scope>NUCLEOTIDE SEQUENCE [LARGE SCALE GENOMIC DNA]</scope>
    <source>
        <strain evidence="4 5">F 1598</strain>
    </source>
</reference>
<accession>A0A0C3BJ83</accession>